<dbReference type="Proteomes" id="UP000887013">
    <property type="component" value="Unassembled WGS sequence"/>
</dbReference>
<protein>
    <submittedName>
        <fullName evidence="1">Uncharacterized protein</fullName>
    </submittedName>
</protein>
<evidence type="ECO:0000313" key="2">
    <source>
        <dbReference type="Proteomes" id="UP000887013"/>
    </source>
</evidence>
<keyword evidence="2" id="KW-1185">Reference proteome</keyword>
<accession>A0A8X6QXD8</accession>
<dbReference type="AlphaFoldDB" id="A0A8X6QXD8"/>
<dbReference type="EMBL" id="BMAW01037509">
    <property type="protein sequence ID" value="GFU48746.1"/>
    <property type="molecule type" value="Genomic_DNA"/>
</dbReference>
<reference evidence="1" key="1">
    <citation type="submission" date="2020-08" db="EMBL/GenBank/DDBJ databases">
        <title>Multicomponent nature underlies the extraordinary mechanical properties of spider dragline silk.</title>
        <authorList>
            <person name="Kono N."/>
            <person name="Nakamura H."/>
            <person name="Mori M."/>
            <person name="Yoshida Y."/>
            <person name="Ohtoshi R."/>
            <person name="Malay A.D."/>
            <person name="Moran D.A.P."/>
            <person name="Tomita M."/>
            <person name="Numata K."/>
            <person name="Arakawa K."/>
        </authorList>
    </citation>
    <scope>NUCLEOTIDE SEQUENCE</scope>
</reference>
<gene>
    <name evidence="1" type="ORF">NPIL_165891</name>
</gene>
<proteinExistence type="predicted"/>
<organism evidence="1 2">
    <name type="scientific">Nephila pilipes</name>
    <name type="common">Giant wood spider</name>
    <name type="synonym">Nephila maculata</name>
    <dbReference type="NCBI Taxonomy" id="299642"/>
    <lineage>
        <taxon>Eukaryota</taxon>
        <taxon>Metazoa</taxon>
        <taxon>Ecdysozoa</taxon>
        <taxon>Arthropoda</taxon>
        <taxon>Chelicerata</taxon>
        <taxon>Arachnida</taxon>
        <taxon>Araneae</taxon>
        <taxon>Araneomorphae</taxon>
        <taxon>Entelegynae</taxon>
        <taxon>Araneoidea</taxon>
        <taxon>Nephilidae</taxon>
        <taxon>Nephila</taxon>
    </lineage>
</organism>
<name>A0A8X6QXD8_NEPPI</name>
<sequence length="167" mass="19619">MGKVLNEAILDRSPLIPSLVEYEVKITDLWSFDLLGINDLGEKLSKKEAQKLMLKQFEETLSRENDSRYKYWLKACERCIKKLRLMGMDTYYLSDSMDVLHWIRKEDSGLFLWVTKFIDNCKVSHARRSSEMINKGEFDRAEESVLKIVQQEAFTGMEDKRLKALLL</sequence>
<comment type="caution">
    <text evidence="1">The sequence shown here is derived from an EMBL/GenBank/DDBJ whole genome shotgun (WGS) entry which is preliminary data.</text>
</comment>
<evidence type="ECO:0000313" key="1">
    <source>
        <dbReference type="EMBL" id="GFU48746.1"/>
    </source>
</evidence>